<dbReference type="InterPro" id="IPR019410">
    <property type="entry name" value="Methyltransf_16"/>
</dbReference>
<organism evidence="3">
    <name type="scientific">Hypocrea jecorina (strain QM6a)</name>
    <name type="common">Trichoderma reesei</name>
    <dbReference type="NCBI Taxonomy" id="431241"/>
    <lineage>
        <taxon>Eukaryota</taxon>
        <taxon>Fungi</taxon>
        <taxon>Dikarya</taxon>
        <taxon>Ascomycota</taxon>
        <taxon>Pezizomycotina</taxon>
        <taxon>Sordariomycetes</taxon>
        <taxon>Hypocreomycetidae</taxon>
        <taxon>Hypocreales</taxon>
        <taxon>Hypocreaceae</taxon>
        <taxon>Trichoderma</taxon>
    </lineage>
</organism>
<reference evidence="2 3" key="1">
    <citation type="journal article" date="2008" name="Nat. Biotechnol.">
        <title>Genome sequencing and analysis of the biomass-degrading fungus Trichoderma reesei (syn. Hypocrea jecorina).</title>
        <authorList>
            <person name="Martinez D."/>
            <person name="Berka R.M."/>
            <person name="Henrissat B."/>
            <person name="Saloheimo M."/>
            <person name="Arvas M."/>
            <person name="Baker S.E."/>
            <person name="Chapman J."/>
            <person name="Chertkov O."/>
            <person name="Coutinho P.M."/>
            <person name="Cullen D."/>
            <person name="Danchin E.G."/>
            <person name="Grigoriev I.V."/>
            <person name="Harris P."/>
            <person name="Jackson M."/>
            <person name="Kubicek C.P."/>
            <person name="Han C.S."/>
            <person name="Ho I."/>
            <person name="Larrondo L.F."/>
            <person name="de Leon A.L."/>
            <person name="Magnuson J.K."/>
            <person name="Merino S."/>
            <person name="Misra M."/>
            <person name="Nelson B."/>
            <person name="Putnam N."/>
            <person name="Robbertse B."/>
            <person name="Salamov A.A."/>
            <person name="Schmoll M."/>
            <person name="Terry A."/>
            <person name="Thayer N."/>
            <person name="Westerholm-Parvinen A."/>
            <person name="Schoch C.L."/>
            <person name="Yao J."/>
            <person name="Barabote R."/>
            <person name="Nelson M.A."/>
            <person name="Detter C."/>
            <person name="Bruce D."/>
            <person name="Kuske C.R."/>
            <person name="Xie G."/>
            <person name="Richardson P."/>
            <person name="Rokhsar D.S."/>
            <person name="Lucas S.M."/>
            <person name="Rubin E.M."/>
            <person name="Dunn-Coleman N."/>
            <person name="Ward M."/>
            <person name="Brettin T.S."/>
        </authorList>
    </citation>
    <scope>NUCLEOTIDE SEQUENCE [LARGE SCALE GENOMIC DNA]</scope>
    <source>
        <strain evidence="2 3">QM6a</strain>
    </source>
</reference>
<evidence type="ECO:0000313" key="2">
    <source>
        <dbReference type="EMBL" id="EGR46451.1"/>
    </source>
</evidence>
<protein>
    <submittedName>
        <fullName evidence="2">Predicted protein</fullName>
    </submittedName>
</protein>
<dbReference type="Proteomes" id="UP000008984">
    <property type="component" value="Unassembled WGS sequence"/>
</dbReference>
<dbReference type="GO" id="GO:0005737">
    <property type="term" value="C:cytoplasm"/>
    <property type="evidence" value="ECO:0007669"/>
    <property type="project" value="TreeGrafter"/>
</dbReference>
<feature type="region of interest" description="Disordered" evidence="1">
    <location>
        <begin position="1"/>
        <end position="20"/>
    </location>
</feature>
<dbReference type="VEuPathDB" id="FungiDB:TRIREDRAFT_66210"/>
<dbReference type="InterPro" id="IPR029063">
    <property type="entry name" value="SAM-dependent_MTases_sf"/>
</dbReference>
<dbReference type="OrthoDB" id="407325at2759"/>
<keyword evidence="3" id="KW-1185">Reference proteome</keyword>
<dbReference type="Gene3D" id="3.40.50.150">
    <property type="entry name" value="Vaccinia Virus protein VP39"/>
    <property type="match status" value="1"/>
</dbReference>
<evidence type="ECO:0000313" key="3">
    <source>
        <dbReference type="Proteomes" id="UP000008984"/>
    </source>
</evidence>
<gene>
    <name evidence="2" type="ORF">TRIREDRAFT_66210</name>
</gene>
<dbReference type="GO" id="GO:0008757">
    <property type="term" value="F:S-adenosylmethionine-dependent methyltransferase activity"/>
    <property type="evidence" value="ECO:0007669"/>
    <property type="project" value="UniProtKB-ARBA"/>
</dbReference>
<dbReference type="KEGG" id="tre:TRIREDRAFT_66210"/>
<dbReference type="PANTHER" id="PTHR14614:SF104">
    <property type="entry name" value="N-METHYLTRANSFERASE, PUTATIVE (AFU_ORTHOLOGUE AFUA_1G17750)-RELATED"/>
    <property type="match status" value="1"/>
</dbReference>
<dbReference type="HOGENOM" id="CLU_032409_2_1_1"/>
<dbReference type="EMBL" id="GL985073">
    <property type="protein sequence ID" value="EGR46451.1"/>
    <property type="molecule type" value="Genomic_DNA"/>
</dbReference>
<dbReference type="RefSeq" id="XP_006967723.1">
    <property type="nucleotide sequence ID" value="XM_006967661.1"/>
</dbReference>
<dbReference type="GeneID" id="18487422"/>
<proteinExistence type="predicted"/>
<name>G0RR26_HYPJQ</name>
<dbReference type="PANTHER" id="PTHR14614">
    <property type="entry name" value="HEPATOCELLULAR CARCINOMA-ASSOCIATED ANTIGEN"/>
    <property type="match status" value="1"/>
</dbReference>
<dbReference type="eggNOG" id="KOG2920">
    <property type="taxonomic scope" value="Eukaryota"/>
</dbReference>
<sequence>MATLTSRISLQGDEPDGPEDYLSTSLGVIFPDDIVNQHGDAEHSLVYASPKLPKPLLIELADPEGETDRRLFSHYLWNASLLLAELIERDSLDNDAAADSSEEEEKEKDEGLGKGISFDTRGLHTLELGAGTALPSMMAGLLGAASVVVTDYPAPAVIKTLRANVARNIKPELAPVGKESLVTKEVLVEGHEWGNLAFPASHKHASDRLFVADCLWMPWQHANLRRSINHFLKRDASARAWVIAGFHTGRPKMAGFFDAEALREEGGVEVERMWERDCDGVEREWDREREDDITERKRWLVVAVLKRCEDMVDG</sequence>
<accession>G0RR26</accession>
<evidence type="ECO:0000256" key="1">
    <source>
        <dbReference type="SAM" id="MobiDB-lite"/>
    </source>
</evidence>
<feature type="region of interest" description="Disordered" evidence="1">
    <location>
        <begin position="94"/>
        <end position="116"/>
    </location>
</feature>
<dbReference type="AlphaFoldDB" id="G0RR26"/>
<dbReference type="Pfam" id="PF10294">
    <property type="entry name" value="Methyltransf_16"/>
    <property type="match status" value="1"/>
</dbReference>